<reference evidence="9" key="1">
    <citation type="journal article" date="2016" name="Nat. Commun.">
        <title>The Gonium pectorale genome demonstrates co-option of cell cycle regulation during the evolution of multicellularity.</title>
        <authorList>
            <person name="Hanschen E.R."/>
            <person name="Marriage T.N."/>
            <person name="Ferris P.J."/>
            <person name="Hamaji T."/>
            <person name="Toyoda A."/>
            <person name="Fujiyama A."/>
            <person name="Neme R."/>
            <person name="Noguchi H."/>
            <person name="Minakuchi Y."/>
            <person name="Suzuki M."/>
            <person name="Kawai-Toyooka H."/>
            <person name="Smith D.R."/>
            <person name="Sparks H."/>
            <person name="Anderson J."/>
            <person name="Bakaric R."/>
            <person name="Luria V."/>
            <person name="Karger A."/>
            <person name="Kirschner M.W."/>
            <person name="Durand P.M."/>
            <person name="Michod R.E."/>
            <person name="Nozaki H."/>
            <person name="Olson B.J."/>
        </authorList>
    </citation>
    <scope>NUCLEOTIDE SEQUENCE [LARGE SCALE GENOMIC DNA]</scope>
    <source>
        <strain evidence="9">NIES-2863</strain>
    </source>
</reference>
<dbReference type="GO" id="GO:0005930">
    <property type="term" value="C:axoneme"/>
    <property type="evidence" value="ECO:0007669"/>
    <property type="project" value="UniProtKB-SubCell"/>
</dbReference>
<evidence type="ECO:0000259" key="7">
    <source>
        <dbReference type="Pfam" id="PF14560"/>
    </source>
</evidence>
<dbReference type="SUPFAM" id="SSF54236">
    <property type="entry name" value="Ubiquitin-like"/>
    <property type="match status" value="1"/>
</dbReference>
<feature type="signal peptide" evidence="6">
    <location>
        <begin position="1"/>
        <end position="16"/>
    </location>
</feature>
<keyword evidence="4" id="KW-0677">Repeat</keyword>
<keyword evidence="2" id="KW-0963">Cytoplasm</keyword>
<evidence type="ECO:0000256" key="5">
    <source>
        <dbReference type="SAM" id="MobiDB-lite"/>
    </source>
</evidence>
<dbReference type="Proteomes" id="UP000075714">
    <property type="component" value="Unassembled WGS sequence"/>
</dbReference>
<feature type="chain" id="PRO_5007562098" description="Ubiquitin-like domain-containing protein" evidence="6">
    <location>
        <begin position="17"/>
        <end position="493"/>
    </location>
</feature>
<dbReference type="InterPro" id="IPR032675">
    <property type="entry name" value="LRR_dom_sf"/>
</dbReference>
<dbReference type="SUPFAM" id="SSF52047">
    <property type="entry name" value="RNI-like"/>
    <property type="match status" value="1"/>
</dbReference>
<protein>
    <recommendedName>
        <fullName evidence="7">Ubiquitin-like domain-containing protein</fullName>
    </recommendedName>
</protein>
<dbReference type="Gene3D" id="3.10.20.90">
    <property type="entry name" value="Phosphatidylinositol 3-kinase Catalytic Subunit, Chain A, domain 1"/>
    <property type="match status" value="1"/>
</dbReference>
<dbReference type="GO" id="GO:0005634">
    <property type="term" value="C:nucleus"/>
    <property type="evidence" value="ECO:0007669"/>
    <property type="project" value="TreeGrafter"/>
</dbReference>
<evidence type="ECO:0000256" key="2">
    <source>
        <dbReference type="ARBA" id="ARBA00022490"/>
    </source>
</evidence>
<feature type="domain" description="Ubiquitin-like" evidence="7">
    <location>
        <begin position="362"/>
        <end position="432"/>
    </location>
</feature>
<accession>A0A150GJS7</accession>
<dbReference type="AlphaFoldDB" id="A0A150GJS7"/>
<proteinExistence type="predicted"/>
<dbReference type="Pfam" id="PF14560">
    <property type="entry name" value="Ubiquitin_2"/>
    <property type="match status" value="1"/>
</dbReference>
<dbReference type="InterPro" id="IPR029071">
    <property type="entry name" value="Ubiquitin-like_domsf"/>
</dbReference>
<dbReference type="EMBL" id="LSYV01000019">
    <property type="protein sequence ID" value="KXZ50051.1"/>
    <property type="molecule type" value="Genomic_DNA"/>
</dbReference>
<feature type="compositionally biased region" description="Pro residues" evidence="5">
    <location>
        <begin position="165"/>
        <end position="179"/>
    </location>
</feature>
<name>A0A150GJS7_GONPE</name>
<organism evidence="8 9">
    <name type="scientific">Gonium pectorale</name>
    <name type="common">Green alga</name>
    <dbReference type="NCBI Taxonomy" id="33097"/>
    <lineage>
        <taxon>Eukaryota</taxon>
        <taxon>Viridiplantae</taxon>
        <taxon>Chlorophyta</taxon>
        <taxon>core chlorophytes</taxon>
        <taxon>Chlorophyceae</taxon>
        <taxon>CS clade</taxon>
        <taxon>Chlamydomonadales</taxon>
        <taxon>Volvocaceae</taxon>
        <taxon>Gonium</taxon>
    </lineage>
</organism>
<evidence type="ECO:0000313" key="8">
    <source>
        <dbReference type="EMBL" id="KXZ50051.1"/>
    </source>
</evidence>
<dbReference type="STRING" id="33097.A0A150GJS7"/>
<keyword evidence="6" id="KW-0732">Signal</keyword>
<evidence type="ECO:0000256" key="3">
    <source>
        <dbReference type="ARBA" id="ARBA00022614"/>
    </source>
</evidence>
<dbReference type="Gene3D" id="3.80.10.10">
    <property type="entry name" value="Ribonuclease Inhibitor"/>
    <property type="match status" value="2"/>
</dbReference>
<dbReference type="InterPro" id="IPR000626">
    <property type="entry name" value="Ubiquitin-like_dom"/>
</dbReference>
<evidence type="ECO:0000256" key="4">
    <source>
        <dbReference type="ARBA" id="ARBA00022737"/>
    </source>
</evidence>
<keyword evidence="9" id="KW-1185">Reference proteome</keyword>
<feature type="region of interest" description="Disordered" evidence="5">
    <location>
        <begin position="447"/>
        <end position="493"/>
    </location>
</feature>
<feature type="region of interest" description="Disordered" evidence="5">
    <location>
        <begin position="59"/>
        <end position="110"/>
    </location>
</feature>
<comment type="subcellular location">
    <subcellularLocation>
        <location evidence="1">Cytoplasm</location>
        <location evidence="1">Cytoskeleton</location>
        <location evidence="1">Cilium axoneme</location>
    </subcellularLocation>
</comment>
<evidence type="ECO:0000313" key="9">
    <source>
        <dbReference type="Proteomes" id="UP000075714"/>
    </source>
</evidence>
<dbReference type="OrthoDB" id="5273213at2759"/>
<feature type="region of interest" description="Disordered" evidence="5">
    <location>
        <begin position="161"/>
        <end position="186"/>
    </location>
</feature>
<evidence type="ECO:0000256" key="1">
    <source>
        <dbReference type="ARBA" id="ARBA00004430"/>
    </source>
</evidence>
<sequence length="493" mass="50253">MGWGGWMPAAPGSVLAGLRVLVLNDCGISWEQVLRVAPQLPSLEELHLCGNAIPRLTPPPTAAAEAPAGAGAGAGAEAASQPEVGGEAEGPQEVPSTSGRDGGDDDDDEAGAHRLAALFPNLQVLTLEEVGLTGWTSLALLRRLPALARLHLGGNTGITHVAYPDPDPGPAPAAAPPPSDGAAGAAAESAPAAAGAAAAAAAGSGASFPRLSSLYLGGCGVADWRSVDQLDRFPALAEVRLTGNPVLAQSRTGGRFEVIGRVARLAGLNGAEVRPRERRDSELRYLQHIAAEMEAAGADEAARAAVRAAHPRLRELMAAHGSVLATAARGGPGGSSLAASTVELKLTCVAAAAHAKMGTQVKKLPRSTTVAALRMLCEKLFKVPSARMSLFLRAPGEPLPEDIGGGDCEDRGLGFFGVQDGYEVLIDEVDPEAAEAAGRAAAERAAAQHEARLGEQLRAAERLQASPAARSPGGTVPKPSYLPLLSPHPQTHG</sequence>
<dbReference type="PANTHER" id="PTHR22710:SF2">
    <property type="entry name" value="X-RAY RADIATION RESISTANCE-ASSOCIATED PROTEIN 1"/>
    <property type="match status" value="1"/>
</dbReference>
<dbReference type="CDD" id="cd17044">
    <property type="entry name" value="Ubl_TBCE"/>
    <property type="match status" value="1"/>
</dbReference>
<dbReference type="PANTHER" id="PTHR22710">
    <property type="entry name" value="X-RAY RADIATION RESISTANCE ASSOCIATED PROTEIN 1 XRRA1"/>
    <property type="match status" value="1"/>
</dbReference>
<gene>
    <name evidence="8" type="ORF">GPECTOR_18g31</name>
</gene>
<feature type="compositionally biased region" description="Low complexity" evidence="5">
    <location>
        <begin position="62"/>
        <end position="79"/>
    </location>
</feature>
<feature type="compositionally biased region" description="Basic and acidic residues" evidence="5">
    <location>
        <begin position="447"/>
        <end position="461"/>
    </location>
</feature>
<dbReference type="InterPro" id="IPR044079">
    <property type="entry name" value="Ubl_TBCE"/>
</dbReference>
<comment type="caution">
    <text evidence="8">The sequence shown here is derived from an EMBL/GenBank/DDBJ whole genome shotgun (WGS) entry which is preliminary data.</text>
</comment>
<keyword evidence="3" id="KW-0433">Leucine-rich repeat</keyword>
<evidence type="ECO:0000256" key="6">
    <source>
        <dbReference type="SAM" id="SignalP"/>
    </source>
</evidence>